<accession>A0A328D9R0</accession>
<gene>
    <name evidence="1" type="ORF">DM860_012009</name>
</gene>
<comment type="caution">
    <text evidence="1">The sequence shown here is derived from an EMBL/GenBank/DDBJ whole genome shotgun (WGS) entry which is preliminary data.</text>
</comment>
<dbReference type="EMBL" id="NQVE01000175">
    <property type="protein sequence ID" value="RAL42226.1"/>
    <property type="molecule type" value="Genomic_DNA"/>
</dbReference>
<dbReference type="AlphaFoldDB" id="A0A328D9R0"/>
<keyword evidence="2" id="KW-1185">Reference proteome</keyword>
<organism evidence="1 2">
    <name type="scientific">Cuscuta australis</name>
    <dbReference type="NCBI Taxonomy" id="267555"/>
    <lineage>
        <taxon>Eukaryota</taxon>
        <taxon>Viridiplantae</taxon>
        <taxon>Streptophyta</taxon>
        <taxon>Embryophyta</taxon>
        <taxon>Tracheophyta</taxon>
        <taxon>Spermatophyta</taxon>
        <taxon>Magnoliopsida</taxon>
        <taxon>eudicotyledons</taxon>
        <taxon>Gunneridae</taxon>
        <taxon>Pentapetalae</taxon>
        <taxon>asterids</taxon>
        <taxon>lamiids</taxon>
        <taxon>Solanales</taxon>
        <taxon>Convolvulaceae</taxon>
        <taxon>Cuscuteae</taxon>
        <taxon>Cuscuta</taxon>
        <taxon>Cuscuta subgen. Grammica</taxon>
        <taxon>Cuscuta sect. Cleistogrammica</taxon>
    </lineage>
</organism>
<reference evidence="1 2" key="1">
    <citation type="submission" date="2018-06" db="EMBL/GenBank/DDBJ databases">
        <title>The Genome of Cuscuta australis (Dodder) Provides Insight into the Evolution of Plant Parasitism.</title>
        <authorList>
            <person name="Liu H."/>
        </authorList>
    </citation>
    <scope>NUCLEOTIDE SEQUENCE [LARGE SCALE GENOMIC DNA]</scope>
    <source>
        <strain evidence="2">cv. Yunnan</strain>
        <tissue evidence="1">Vines</tissue>
    </source>
</reference>
<evidence type="ECO:0000313" key="1">
    <source>
        <dbReference type="EMBL" id="RAL42226.1"/>
    </source>
</evidence>
<dbReference type="Proteomes" id="UP000249390">
    <property type="component" value="Unassembled WGS sequence"/>
</dbReference>
<proteinExistence type="predicted"/>
<evidence type="ECO:0000313" key="2">
    <source>
        <dbReference type="Proteomes" id="UP000249390"/>
    </source>
</evidence>
<name>A0A328D9R0_9ASTE</name>
<sequence length="124" mass="13835">MTAGLVLGTTTSSVTSAWSSPRCPATPFPALFCPAPLFKLIPCITTAPYYTPVTTPSSTLRLADSPVCLLPPVLFTPRLGGWKAPFSFLVLQKFLVKSRYLLPKEIWKFLVKSRYLLQKEIWWG</sequence>
<protein>
    <submittedName>
        <fullName evidence="1">Uncharacterized protein</fullName>
    </submittedName>
</protein>